<dbReference type="AlphaFoldDB" id="A0A1H1YCP6"/>
<comment type="function">
    <text evidence="5">Guanylyltransferase that catalyzes the activation of phosphoenolpyruvate (PEP) as enolpyruvoyl-2-diphospho-5'-guanosine, via the condensation of PEP with GTP. It is involved in the biosynthesis of coenzyme F420, a hydride carrier cofactor.</text>
</comment>
<accession>A0A1H1YCP6</accession>
<dbReference type="NCBIfam" id="TIGR03552">
    <property type="entry name" value="F420_cofC"/>
    <property type="match status" value="1"/>
</dbReference>
<dbReference type="UniPathway" id="UPA00071"/>
<dbReference type="PANTHER" id="PTHR40392:SF1">
    <property type="entry name" value="2-PHOSPHO-L-LACTATE GUANYLYLTRANSFERASE"/>
    <property type="match status" value="1"/>
</dbReference>
<evidence type="ECO:0000256" key="1">
    <source>
        <dbReference type="ARBA" id="ARBA00022679"/>
    </source>
</evidence>
<protein>
    <recommendedName>
        <fullName evidence="5">Phosphoenolpyruvate guanylyltransferase</fullName>
        <shortName evidence="5">PEP guanylyltransferase</shortName>
        <ecNumber evidence="5">2.7.7.105</ecNumber>
    </recommendedName>
</protein>
<proteinExistence type="inferred from homology"/>
<dbReference type="OrthoDB" id="9151145at2"/>
<evidence type="ECO:0000256" key="3">
    <source>
        <dbReference type="ARBA" id="ARBA00022741"/>
    </source>
</evidence>
<dbReference type="InterPro" id="IPR029044">
    <property type="entry name" value="Nucleotide-diphossugar_trans"/>
</dbReference>
<comment type="catalytic activity">
    <reaction evidence="5">
        <text>phosphoenolpyruvate + GTP + H(+) = enolpyruvoyl-2-diphospho-5'-guanosine + diphosphate</text>
        <dbReference type="Rhea" id="RHEA:30519"/>
        <dbReference type="ChEBI" id="CHEBI:15378"/>
        <dbReference type="ChEBI" id="CHEBI:33019"/>
        <dbReference type="ChEBI" id="CHEBI:37565"/>
        <dbReference type="ChEBI" id="CHEBI:58702"/>
        <dbReference type="ChEBI" id="CHEBI:143701"/>
        <dbReference type="EC" id="2.7.7.105"/>
    </reaction>
</comment>
<name>A0A1H1YCP6_9ACTN</name>
<dbReference type="Gene3D" id="3.90.550.10">
    <property type="entry name" value="Spore Coat Polysaccharide Biosynthesis Protein SpsA, Chain A"/>
    <property type="match status" value="1"/>
</dbReference>
<dbReference type="GO" id="GO:0005525">
    <property type="term" value="F:GTP binding"/>
    <property type="evidence" value="ECO:0007669"/>
    <property type="project" value="UniProtKB-KW"/>
</dbReference>
<keyword evidence="7" id="KW-1185">Reference proteome</keyword>
<evidence type="ECO:0000256" key="2">
    <source>
        <dbReference type="ARBA" id="ARBA00022695"/>
    </source>
</evidence>
<dbReference type="EMBL" id="LT629757">
    <property type="protein sequence ID" value="SDT19164.1"/>
    <property type="molecule type" value="Genomic_DNA"/>
</dbReference>
<sequence length="198" mass="20121">MSSFVLLLPVKTLALAKSRLAPRPHRDRLMRAFALDALHAAGASEAVAQVYAVTAEAGFGPSLPDLGEGDLNAALRHAALEARLRHPGCGVAAMCADLPALAGSDLTAALRAGMTPRWYVADAEGTGTTLLAAGPGVDLDPHFGVDSAGRHERSGATPVRAELTTLRCDVDTPADLDAAIALGVGAATRATLASAAPD</sequence>
<dbReference type="EC" id="2.7.7.105" evidence="5"/>
<keyword evidence="2 5" id="KW-0548">Nucleotidyltransferase</keyword>
<evidence type="ECO:0000313" key="7">
    <source>
        <dbReference type="Proteomes" id="UP000198859"/>
    </source>
</evidence>
<feature type="binding site" evidence="5">
    <location>
        <position position="147"/>
    </location>
    <ligand>
        <name>phosphoenolpyruvate</name>
        <dbReference type="ChEBI" id="CHEBI:58702"/>
    </ligand>
</feature>
<dbReference type="Proteomes" id="UP000198859">
    <property type="component" value="Chromosome I"/>
</dbReference>
<gene>
    <name evidence="5" type="primary">fbiD</name>
    <name evidence="6" type="ORF">SAMN04488570_3796</name>
</gene>
<dbReference type="SUPFAM" id="SSF53448">
    <property type="entry name" value="Nucleotide-diphospho-sugar transferases"/>
    <property type="match status" value="1"/>
</dbReference>
<dbReference type="PANTHER" id="PTHR40392">
    <property type="entry name" value="2-PHOSPHO-L-LACTATE GUANYLYLTRANSFERASE"/>
    <property type="match status" value="1"/>
</dbReference>
<keyword evidence="1 5" id="KW-0808">Transferase</keyword>
<comment type="pathway">
    <text evidence="5">Cofactor biosynthesis; coenzyme F420 biosynthesis.</text>
</comment>
<feature type="binding site" evidence="5">
    <location>
        <position position="128"/>
    </location>
    <ligand>
        <name>phosphoenolpyruvate</name>
        <dbReference type="ChEBI" id="CHEBI:58702"/>
    </ligand>
</feature>
<organism evidence="6 7">
    <name type="scientific">Nocardioides scoriae</name>
    <dbReference type="NCBI Taxonomy" id="642780"/>
    <lineage>
        <taxon>Bacteria</taxon>
        <taxon>Bacillati</taxon>
        <taxon>Actinomycetota</taxon>
        <taxon>Actinomycetes</taxon>
        <taxon>Propionibacteriales</taxon>
        <taxon>Nocardioidaceae</taxon>
        <taxon>Nocardioides</taxon>
    </lineage>
</organism>
<feature type="binding site" evidence="5">
    <location>
        <position position="144"/>
    </location>
    <ligand>
        <name>phosphoenolpyruvate</name>
        <dbReference type="ChEBI" id="CHEBI:58702"/>
    </ligand>
</feature>
<dbReference type="HAMAP" id="MF_02114">
    <property type="entry name" value="CofC"/>
    <property type="match status" value="1"/>
</dbReference>
<dbReference type="InterPro" id="IPR002835">
    <property type="entry name" value="CofC"/>
</dbReference>
<dbReference type="STRING" id="642780.SAMN04488570_3796"/>
<keyword evidence="4 5" id="KW-0342">GTP-binding</keyword>
<evidence type="ECO:0000256" key="5">
    <source>
        <dbReference type="HAMAP-Rule" id="MF_02114"/>
    </source>
</evidence>
<keyword evidence="3 5" id="KW-0547">Nucleotide-binding</keyword>
<dbReference type="RefSeq" id="WP_091732995.1">
    <property type="nucleotide sequence ID" value="NZ_LT629757.1"/>
</dbReference>
<comment type="similarity">
    <text evidence="5">Belongs to the CofC family.</text>
</comment>
<evidence type="ECO:0000313" key="6">
    <source>
        <dbReference type="EMBL" id="SDT19164.1"/>
    </source>
</evidence>
<reference evidence="7" key="1">
    <citation type="submission" date="2016-10" db="EMBL/GenBank/DDBJ databases">
        <authorList>
            <person name="Varghese N."/>
            <person name="Submissions S."/>
        </authorList>
    </citation>
    <scope>NUCLEOTIDE SEQUENCE [LARGE SCALE GENOMIC DNA]</scope>
    <source>
        <strain evidence="7">DSM 22127</strain>
    </source>
</reference>
<dbReference type="GO" id="GO:0052645">
    <property type="term" value="P:F420-0 metabolic process"/>
    <property type="evidence" value="ECO:0007669"/>
    <property type="project" value="UniProtKB-UniRule"/>
</dbReference>
<dbReference type="GO" id="GO:0043814">
    <property type="term" value="F:phospholactate guanylyltransferase activity"/>
    <property type="evidence" value="ECO:0007669"/>
    <property type="project" value="InterPro"/>
</dbReference>
<evidence type="ECO:0000256" key="4">
    <source>
        <dbReference type="ARBA" id="ARBA00023134"/>
    </source>
</evidence>